<organism evidence="2">
    <name type="scientific">Ostreococcus tauri</name>
    <name type="common">Marine green alga</name>
    <dbReference type="NCBI Taxonomy" id="70448"/>
    <lineage>
        <taxon>Eukaryota</taxon>
        <taxon>Viridiplantae</taxon>
        <taxon>Chlorophyta</taxon>
        <taxon>Mamiellophyceae</taxon>
        <taxon>Mamiellales</taxon>
        <taxon>Bathycoccaceae</taxon>
        <taxon>Ostreococcus</taxon>
    </lineage>
</organism>
<feature type="region of interest" description="Disordered" evidence="1">
    <location>
        <begin position="36"/>
        <end position="132"/>
    </location>
</feature>
<dbReference type="Proteomes" id="UP000195557">
    <property type="component" value="Unassembled WGS sequence"/>
</dbReference>
<dbReference type="EMBL" id="KZ155783">
    <property type="protein sequence ID" value="OUS46549.1"/>
    <property type="molecule type" value="Genomic_DNA"/>
</dbReference>
<dbReference type="AlphaFoldDB" id="A0A1Y5IAE6"/>
<gene>
    <name evidence="2" type="ORF">BE221DRAFT_74154</name>
</gene>
<reference evidence="2" key="1">
    <citation type="submission" date="2017-04" db="EMBL/GenBank/DDBJ databases">
        <title>Population genomics of picophytoplankton unveils novel chromosome hypervariability.</title>
        <authorList>
            <consortium name="DOE Joint Genome Institute"/>
            <person name="Blanc-Mathieu R."/>
            <person name="Krasovec M."/>
            <person name="Hebrard M."/>
            <person name="Yau S."/>
            <person name="Desgranges E."/>
            <person name="Martin J."/>
            <person name="Schackwitz W."/>
            <person name="Kuo A."/>
            <person name="Salin G."/>
            <person name="Donnadieu C."/>
            <person name="Desdevises Y."/>
            <person name="Sanchez-Ferandin S."/>
            <person name="Moreau H."/>
            <person name="Rivals E."/>
            <person name="Grigoriev I.V."/>
            <person name="Grimsley N."/>
            <person name="Eyre-Walker A."/>
            <person name="Piganeau G."/>
        </authorList>
    </citation>
    <scope>NUCLEOTIDE SEQUENCE [LARGE SCALE GENOMIC DNA]</scope>
    <source>
        <strain evidence="2">RCC 1115</strain>
    </source>
</reference>
<evidence type="ECO:0000313" key="2">
    <source>
        <dbReference type="EMBL" id="OUS46549.1"/>
    </source>
</evidence>
<evidence type="ECO:0000256" key="1">
    <source>
        <dbReference type="SAM" id="MobiDB-lite"/>
    </source>
</evidence>
<name>A0A1Y5IAE6_OSTTA</name>
<sequence>MRARTSTSLGVDADVARVVRTAHRASFARRRALRTPGAIASASNNNRREKSEDAPATARTPNGGGARSFVGASFYEDPYDTRGGGAARGMATARELASARRGLSGPMSRAARRAKGAMRPADGARKRNRAEEAIDRRRALEREMRGQLLETEVKREVESLVKQRVRALV</sequence>
<feature type="compositionally biased region" description="Basic and acidic residues" evidence="1">
    <location>
        <begin position="122"/>
        <end position="132"/>
    </location>
</feature>
<protein>
    <submittedName>
        <fullName evidence="2">Uncharacterized protein</fullName>
    </submittedName>
</protein>
<accession>A0A1Y5IAE6</accession>
<proteinExistence type="predicted"/>